<name>A0A7V8SZP8_9BACT</name>
<proteinExistence type="predicted"/>
<keyword evidence="3" id="KW-1185">Reference proteome</keyword>
<protein>
    <submittedName>
        <fullName evidence="2">Uncharacterized protein</fullName>
    </submittedName>
</protein>
<organism evidence="2 3">
    <name type="scientific">Candidatus Acidiferrum panamense</name>
    <dbReference type="NCBI Taxonomy" id="2741543"/>
    <lineage>
        <taxon>Bacteria</taxon>
        <taxon>Pseudomonadati</taxon>
        <taxon>Acidobacteriota</taxon>
        <taxon>Terriglobia</taxon>
        <taxon>Candidatus Acidiferrales</taxon>
        <taxon>Candidatus Acidiferrum</taxon>
    </lineage>
</organism>
<feature type="non-terminal residue" evidence="2">
    <location>
        <position position="1"/>
    </location>
</feature>
<gene>
    <name evidence="2" type="ORF">HRJ53_25390</name>
</gene>
<comment type="caution">
    <text evidence="2">The sequence shown here is derived from an EMBL/GenBank/DDBJ whole genome shotgun (WGS) entry which is preliminary data.</text>
</comment>
<feature type="region of interest" description="Disordered" evidence="1">
    <location>
        <begin position="193"/>
        <end position="213"/>
    </location>
</feature>
<dbReference type="AlphaFoldDB" id="A0A7V8SZP8"/>
<evidence type="ECO:0000256" key="1">
    <source>
        <dbReference type="SAM" id="MobiDB-lite"/>
    </source>
</evidence>
<dbReference type="Proteomes" id="UP000567293">
    <property type="component" value="Unassembled WGS sequence"/>
</dbReference>
<evidence type="ECO:0000313" key="2">
    <source>
        <dbReference type="EMBL" id="MBA0088333.1"/>
    </source>
</evidence>
<dbReference type="EMBL" id="JACDQQ010002450">
    <property type="protein sequence ID" value="MBA0088333.1"/>
    <property type="molecule type" value="Genomic_DNA"/>
</dbReference>
<reference evidence="2" key="1">
    <citation type="submission" date="2020-06" db="EMBL/GenBank/DDBJ databases">
        <title>Legume-microbial interactions unlock mineral nutrients during tropical forest succession.</title>
        <authorList>
            <person name="Epihov D.Z."/>
        </authorList>
    </citation>
    <scope>NUCLEOTIDE SEQUENCE [LARGE SCALE GENOMIC DNA]</scope>
    <source>
        <strain evidence="2">Pan2503</strain>
    </source>
</reference>
<evidence type="ECO:0000313" key="3">
    <source>
        <dbReference type="Proteomes" id="UP000567293"/>
    </source>
</evidence>
<accession>A0A7V8SZP8</accession>
<sequence>VKAHDVRINAWDIPSAIAAGEVFRFHIGIKCSGGCKLDGGAFTVRDEGGTIVASGRLPGAIWPGSSALQYAEVQAVAPLDIGSHHWTVEFAGSSEAIAHSPGSLSIHVRTVAAPDHEITIEVVDRDSGAPLEGVNLIMHPYRTTTDRNGMARMKVVADHYLLHASGLRRVPYRDHLDATRPVELRILMAVEQQESPWTPPDKPQERSIAQVLR</sequence>